<dbReference type="NCBIfam" id="TIGR00732">
    <property type="entry name" value="dprA"/>
    <property type="match status" value="1"/>
</dbReference>
<dbReference type="Pfam" id="PF17782">
    <property type="entry name" value="WHD_DprA"/>
    <property type="match status" value="1"/>
</dbReference>
<protein>
    <submittedName>
        <fullName evidence="4">DNA protecting protein DprA</fullName>
    </submittedName>
</protein>
<evidence type="ECO:0000259" key="3">
    <source>
        <dbReference type="Pfam" id="PF17782"/>
    </source>
</evidence>
<dbReference type="STRING" id="1116391.PM3016_5171"/>
<proteinExistence type="inferred from homology"/>
<dbReference type="Proteomes" id="UP000007523">
    <property type="component" value="Chromosome"/>
</dbReference>
<feature type="domain" description="DprA winged helix" evidence="3">
    <location>
        <begin position="307"/>
        <end position="361"/>
    </location>
</feature>
<name>H6NQ67_9BACL</name>
<evidence type="ECO:0000313" key="5">
    <source>
        <dbReference type="Proteomes" id="UP000007523"/>
    </source>
</evidence>
<dbReference type="Pfam" id="PF02481">
    <property type="entry name" value="DNA_processg_A"/>
    <property type="match status" value="1"/>
</dbReference>
<dbReference type="SUPFAM" id="SSF102405">
    <property type="entry name" value="MCP/YpsA-like"/>
    <property type="match status" value="1"/>
</dbReference>
<dbReference type="InterPro" id="IPR036388">
    <property type="entry name" value="WH-like_DNA-bd_sf"/>
</dbReference>
<dbReference type="InterPro" id="IPR003488">
    <property type="entry name" value="DprA"/>
</dbReference>
<sequence>MNNRDILIALHHMPGVGSRTIDLVFQHVSDFTEIRTRDLPHLTIPGLTPARASALSKGWAGLSAASFEMREQAYREKGIGCITRWDEEYPEMLRELPDAPWVLYTRGDVSLLKRHCIAMVGTRTPTAYGRAAAEGLSEGLSGAGLCVVSGMARGIDACAHIGALKEQGGTIAVLGCAIDEVYPPENKALYHRIADHALLLSEYPVGTKSHPGLFPQRNRIIAGLSLGVVVVEAALRSGSLITADQALEASRDVFAVPGPISSPKSQGTLSLLKQGAKLVSSAQDIVEEYTDRISFPSSAYIIGTGKALPELTPDEKRICDLLLDHPMNVDELLAGSGFTFGHLHSVLINLLMMRRIAELPGAVYTVP</sequence>
<dbReference type="InterPro" id="IPR057666">
    <property type="entry name" value="DrpA_SLOG"/>
</dbReference>
<dbReference type="GO" id="GO:0009294">
    <property type="term" value="P:DNA-mediated transformation"/>
    <property type="evidence" value="ECO:0007669"/>
    <property type="project" value="InterPro"/>
</dbReference>
<dbReference type="KEGG" id="pmq:PM3016_5171"/>
<gene>
    <name evidence="4" type="ORF">PM3016_5171</name>
</gene>
<dbReference type="Gene3D" id="1.10.10.10">
    <property type="entry name" value="Winged helix-like DNA-binding domain superfamily/Winged helix DNA-binding domain"/>
    <property type="match status" value="1"/>
</dbReference>
<evidence type="ECO:0000256" key="1">
    <source>
        <dbReference type="ARBA" id="ARBA00006525"/>
    </source>
</evidence>
<dbReference type="PANTHER" id="PTHR43022:SF1">
    <property type="entry name" value="PROTEIN SMF"/>
    <property type="match status" value="1"/>
</dbReference>
<dbReference type="PANTHER" id="PTHR43022">
    <property type="entry name" value="PROTEIN SMF"/>
    <property type="match status" value="1"/>
</dbReference>
<dbReference type="Gene3D" id="3.40.50.450">
    <property type="match status" value="1"/>
</dbReference>
<feature type="domain" description="Smf/DprA SLOG" evidence="2">
    <location>
        <begin position="81"/>
        <end position="289"/>
    </location>
</feature>
<dbReference type="EMBL" id="CP003235">
    <property type="protein sequence ID" value="AFC31891.1"/>
    <property type="molecule type" value="Genomic_DNA"/>
</dbReference>
<accession>H6NQ67</accession>
<dbReference type="RefSeq" id="WP_014371424.1">
    <property type="nucleotide sequence ID" value="NC_016935.1"/>
</dbReference>
<evidence type="ECO:0000313" key="4">
    <source>
        <dbReference type="EMBL" id="AFC31891.1"/>
    </source>
</evidence>
<organism evidence="4 5">
    <name type="scientific">Paenibacillus mucilaginosus 3016</name>
    <dbReference type="NCBI Taxonomy" id="1116391"/>
    <lineage>
        <taxon>Bacteria</taxon>
        <taxon>Bacillati</taxon>
        <taxon>Bacillota</taxon>
        <taxon>Bacilli</taxon>
        <taxon>Bacillales</taxon>
        <taxon>Paenibacillaceae</taxon>
        <taxon>Paenibacillus</taxon>
    </lineage>
</organism>
<dbReference type="HOGENOM" id="CLU_029601_0_3_9"/>
<comment type="similarity">
    <text evidence="1">Belongs to the DprA/Smf family.</text>
</comment>
<reference evidence="4 5" key="1">
    <citation type="journal article" date="2012" name="J. Bacteriol.">
        <title>Complete Genome Sequence of Paenibacillus mucilaginosus 3016, a Bacterium Functional as Microbial Fertilizer.</title>
        <authorList>
            <person name="Ma M."/>
            <person name="Wang Z."/>
            <person name="Li L."/>
            <person name="Jiang X."/>
            <person name="Guan D."/>
            <person name="Cao F."/>
            <person name="Chen H."/>
            <person name="Wang X."/>
            <person name="Shen D."/>
            <person name="Du B."/>
            <person name="Li J."/>
        </authorList>
    </citation>
    <scope>NUCLEOTIDE SEQUENCE [LARGE SCALE GENOMIC DNA]</scope>
    <source>
        <strain evidence="4 5">3016</strain>
    </source>
</reference>
<dbReference type="AlphaFoldDB" id="H6NQ67"/>
<keyword evidence="5" id="KW-1185">Reference proteome</keyword>
<dbReference type="InterPro" id="IPR041614">
    <property type="entry name" value="DprA_WH"/>
</dbReference>
<evidence type="ECO:0000259" key="2">
    <source>
        <dbReference type="Pfam" id="PF02481"/>
    </source>
</evidence>